<gene>
    <name evidence="1" type="ORF">Q5E86_17635</name>
</gene>
<protein>
    <submittedName>
        <fullName evidence="1">Uncharacterized protein</fullName>
    </submittedName>
</protein>
<organism evidence="1 2">
    <name type="scientific">Providencia huashanensis</name>
    <dbReference type="NCBI Taxonomy" id="3037798"/>
    <lineage>
        <taxon>Bacteria</taxon>
        <taxon>Pseudomonadati</taxon>
        <taxon>Pseudomonadota</taxon>
        <taxon>Gammaproteobacteria</taxon>
        <taxon>Enterobacterales</taxon>
        <taxon>Morganellaceae</taxon>
        <taxon>Providencia</taxon>
    </lineage>
</organism>
<proteinExistence type="predicted"/>
<sequence>MVLLQFHVKSSSFFIAGGARGNFWKINVTHAGESALIITVDVSHSLRKGGQFVVVFQWEMPAALHDWRAIAFG</sequence>
<evidence type="ECO:0000313" key="2">
    <source>
        <dbReference type="Proteomes" id="UP001176478"/>
    </source>
</evidence>
<dbReference type="Proteomes" id="UP001176478">
    <property type="component" value="Unassembled WGS sequence"/>
</dbReference>
<keyword evidence="2" id="KW-1185">Reference proteome</keyword>
<dbReference type="EMBL" id="JAUQTG010000012">
    <property type="protein sequence ID" value="MDO7858126.1"/>
    <property type="molecule type" value="Genomic_DNA"/>
</dbReference>
<reference evidence="1" key="2">
    <citation type="journal article" date="2024" name="Int. J. Antimicrob. Agents">
        <title>Identification of a novel Providencia species showing multi-drug-resistant in three patients with hospital-acquired infection.</title>
        <authorList>
            <person name="Yang W."/>
            <person name="Chen J."/>
            <person name="Yang F."/>
            <person name="Ji P."/>
            <person name="Shen S."/>
            <person name="Yin D."/>
            <person name="Hu F."/>
        </authorList>
    </citation>
    <scope>NUCLEOTIDE SEQUENCE</scope>
    <source>
        <strain evidence="1">CRE-138-0111</strain>
    </source>
</reference>
<name>A0ABT9AVZ7_9GAMM</name>
<comment type="caution">
    <text evidence="1">The sequence shown here is derived from an EMBL/GenBank/DDBJ whole genome shotgun (WGS) entry which is preliminary data.</text>
</comment>
<evidence type="ECO:0000313" key="1">
    <source>
        <dbReference type="EMBL" id="MDO7858126.1"/>
    </source>
</evidence>
<accession>A0ABT9AVZ7</accession>
<reference evidence="1" key="1">
    <citation type="submission" date="2023-07" db="EMBL/GenBank/DDBJ databases">
        <authorList>
            <person name="Yang W."/>
            <person name="Chen J."/>
            <person name="Ji P."/>
            <person name="Hu F."/>
        </authorList>
    </citation>
    <scope>NUCLEOTIDE SEQUENCE</scope>
    <source>
        <strain evidence="1">CRE-138-0111</strain>
    </source>
</reference>